<dbReference type="GO" id="GO:0005886">
    <property type="term" value="C:plasma membrane"/>
    <property type="evidence" value="ECO:0007669"/>
    <property type="project" value="UniProtKB-SubCell"/>
</dbReference>
<gene>
    <name evidence="8" type="ORF">E1N52_32165</name>
</gene>
<evidence type="ECO:0000313" key="8">
    <source>
        <dbReference type="EMBL" id="TDG03882.1"/>
    </source>
</evidence>
<evidence type="ECO:0000256" key="2">
    <source>
        <dbReference type="ARBA" id="ARBA00022475"/>
    </source>
</evidence>
<keyword evidence="5 6" id="KW-0472">Membrane</keyword>
<dbReference type="PANTHER" id="PTHR11662">
    <property type="entry name" value="SOLUTE CARRIER FAMILY 17"/>
    <property type="match status" value="1"/>
</dbReference>
<dbReference type="Gene3D" id="1.20.1250.20">
    <property type="entry name" value="MFS general substrate transporter like domains"/>
    <property type="match status" value="2"/>
</dbReference>
<feature type="transmembrane region" description="Helical" evidence="6">
    <location>
        <begin position="260"/>
        <end position="282"/>
    </location>
</feature>
<organism evidence="8 9">
    <name type="scientific">Paraburkholderia guartelaensis</name>
    <dbReference type="NCBI Taxonomy" id="2546446"/>
    <lineage>
        <taxon>Bacteria</taxon>
        <taxon>Pseudomonadati</taxon>
        <taxon>Pseudomonadota</taxon>
        <taxon>Betaproteobacteria</taxon>
        <taxon>Burkholderiales</taxon>
        <taxon>Burkholderiaceae</taxon>
        <taxon>Paraburkholderia</taxon>
    </lineage>
</organism>
<accession>A0A4R5L5N5</accession>
<feature type="domain" description="Major facilitator superfamily (MFS) profile" evidence="7">
    <location>
        <begin position="27"/>
        <end position="449"/>
    </location>
</feature>
<feature type="transmembrane region" description="Helical" evidence="6">
    <location>
        <begin position="423"/>
        <end position="444"/>
    </location>
</feature>
<dbReference type="RefSeq" id="WP_133187482.1">
    <property type="nucleotide sequence ID" value="NZ_SMOD01000034.1"/>
</dbReference>
<evidence type="ECO:0000259" key="7">
    <source>
        <dbReference type="PROSITE" id="PS50850"/>
    </source>
</evidence>
<evidence type="ECO:0000256" key="6">
    <source>
        <dbReference type="SAM" id="Phobius"/>
    </source>
</evidence>
<dbReference type="OrthoDB" id="9771451at2"/>
<dbReference type="CDD" id="cd17319">
    <property type="entry name" value="MFS_ExuT_GudP_like"/>
    <property type="match status" value="1"/>
</dbReference>
<dbReference type="PIRSF" id="PIRSF002808">
    <property type="entry name" value="Hexose_phosphate_transp"/>
    <property type="match status" value="1"/>
</dbReference>
<feature type="transmembrane region" description="Helical" evidence="6">
    <location>
        <begin position="358"/>
        <end position="381"/>
    </location>
</feature>
<dbReference type="InterPro" id="IPR000849">
    <property type="entry name" value="Sugar_P_transporter"/>
</dbReference>
<reference evidence="8 9" key="1">
    <citation type="submission" date="2019-03" db="EMBL/GenBank/DDBJ databases">
        <title>Paraburkholderia sp. isolated from native Mimosa gymnas in Guartela State Park, Brazil.</title>
        <authorList>
            <person name="Paulitsch F."/>
            <person name="Hungria M."/>
            <person name="Delamuta J.R.M."/>
            <person name="Ribeiro R.A."/>
            <person name="Dall'Agnol R."/>
            <person name="Silva J.S.B."/>
        </authorList>
    </citation>
    <scope>NUCLEOTIDE SEQUENCE [LARGE SCALE GENOMIC DNA]</scope>
    <source>
        <strain evidence="8 9">CNPSo 3008</strain>
    </source>
</reference>
<proteinExistence type="predicted"/>
<evidence type="ECO:0000256" key="5">
    <source>
        <dbReference type="ARBA" id="ARBA00023136"/>
    </source>
</evidence>
<keyword evidence="3 6" id="KW-0812">Transmembrane</keyword>
<dbReference type="PANTHER" id="PTHR11662:SF399">
    <property type="entry name" value="FI19708P1-RELATED"/>
    <property type="match status" value="1"/>
</dbReference>
<sequence>MSTQRTAGFAATEVTGATRATRTRFTILAAILLLATVAYADRAILSIAGPGIAKEFGLNHIQLGYVLSAFSWAYVVGQIPGGLLLDRVGTKVMYAATLILWSLATILVGFVGRVTTDVSMALGLLFALRFALGLIEAPSFPANSRVTVMWFPKEERGFATSLFASASYFAVAIFSPFAGWLTGKFGWPAPFFALGLIGIASAGIWALVMYEPRKHPRISPAELDRLVAGGAMIDIDSKLERLSRPAVSGKALRMLLGNRMLWCSYIGQYCVIALSYFFITWFPIYLVQARGMNVMEAGLATMLPAIAGFVGGIAGGAISDALIRHGWSVSWARKTPYIVGMAVGCCIVFSAFTESNTVIVLLMTLAFFGKGAAAGAGTWAIACDTAPREAVGLAGAIFNCIGNIGGIVTPIVFGYIVQATGGYTAGLYFVAAHCVVAALVYLVFMGRIERVKVS</sequence>
<feature type="transmembrane region" description="Helical" evidence="6">
    <location>
        <begin position="302"/>
        <end position="323"/>
    </location>
</feature>
<feature type="transmembrane region" description="Helical" evidence="6">
    <location>
        <begin position="118"/>
        <end position="137"/>
    </location>
</feature>
<feature type="transmembrane region" description="Helical" evidence="6">
    <location>
        <begin position="335"/>
        <end position="352"/>
    </location>
</feature>
<dbReference type="GO" id="GO:0022857">
    <property type="term" value="F:transmembrane transporter activity"/>
    <property type="evidence" value="ECO:0007669"/>
    <property type="project" value="InterPro"/>
</dbReference>
<dbReference type="InterPro" id="IPR050382">
    <property type="entry name" value="MFS_Na/Anion_cotransporter"/>
</dbReference>
<name>A0A4R5L5N5_9BURK</name>
<keyword evidence="4 6" id="KW-1133">Transmembrane helix</keyword>
<protein>
    <submittedName>
        <fullName evidence="8">MFS transporter</fullName>
    </submittedName>
</protein>
<evidence type="ECO:0000256" key="3">
    <source>
        <dbReference type="ARBA" id="ARBA00022692"/>
    </source>
</evidence>
<feature type="transmembrane region" description="Helical" evidence="6">
    <location>
        <begin position="187"/>
        <end position="208"/>
    </location>
</feature>
<dbReference type="PROSITE" id="PS50850">
    <property type="entry name" value="MFS"/>
    <property type="match status" value="1"/>
</dbReference>
<dbReference type="InterPro" id="IPR020846">
    <property type="entry name" value="MFS_dom"/>
</dbReference>
<feature type="transmembrane region" description="Helical" evidence="6">
    <location>
        <begin position="158"/>
        <end position="181"/>
    </location>
</feature>
<feature type="transmembrane region" description="Helical" evidence="6">
    <location>
        <begin position="64"/>
        <end position="85"/>
    </location>
</feature>
<dbReference type="EMBL" id="SMOD01000034">
    <property type="protein sequence ID" value="TDG03882.1"/>
    <property type="molecule type" value="Genomic_DNA"/>
</dbReference>
<keyword evidence="2" id="KW-1003">Cell membrane</keyword>
<dbReference type="InterPro" id="IPR011701">
    <property type="entry name" value="MFS"/>
</dbReference>
<dbReference type="Pfam" id="PF07690">
    <property type="entry name" value="MFS_1"/>
    <property type="match status" value="1"/>
</dbReference>
<dbReference type="InterPro" id="IPR036259">
    <property type="entry name" value="MFS_trans_sf"/>
</dbReference>
<evidence type="ECO:0000256" key="4">
    <source>
        <dbReference type="ARBA" id="ARBA00022989"/>
    </source>
</evidence>
<dbReference type="AlphaFoldDB" id="A0A4R5L5N5"/>
<evidence type="ECO:0000313" key="9">
    <source>
        <dbReference type="Proteomes" id="UP000295606"/>
    </source>
</evidence>
<feature type="transmembrane region" description="Helical" evidence="6">
    <location>
        <begin position="92"/>
        <end position="112"/>
    </location>
</feature>
<comment type="caution">
    <text evidence="8">The sequence shown here is derived from an EMBL/GenBank/DDBJ whole genome shotgun (WGS) entry which is preliminary data.</text>
</comment>
<feature type="transmembrane region" description="Helical" evidence="6">
    <location>
        <begin position="393"/>
        <end position="417"/>
    </location>
</feature>
<evidence type="ECO:0000256" key="1">
    <source>
        <dbReference type="ARBA" id="ARBA00004651"/>
    </source>
</evidence>
<dbReference type="Proteomes" id="UP000295606">
    <property type="component" value="Unassembled WGS sequence"/>
</dbReference>
<comment type="subcellular location">
    <subcellularLocation>
        <location evidence="1">Cell membrane</location>
        <topology evidence="1">Multi-pass membrane protein</topology>
    </subcellularLocation>
</comment>
<dbReference type="SUPFAM" id="SSF103473">
    <property type="entry name" value="MFS general substrate transporter"/>
    <property type="match status" value="1"/>
</dbReference>